<name>A0AAD7S865_9TELE</name>
<protein>
    <submittedName>
        <fullName evidence="2">Uncharacterized protein</fullName>
    </submittedName>
</protein>
<comment type="caution">
    <text evidence="2">The sequence shown here is derived from an EMBL/GenBank/DDBJ whole genome shotgun (WGS) entry which is preliminary data.</text>
</comment>
<gene>
    <name evidence="2" type="ORF">AAFF_G00434900</name>
</gene>
<sequence length="93" mass="10207">MRDGKRVHPPGCLKRREDTHSSRCRRGNGRTSSARDILVRPFLLMWGLSPSRCLLSSPRRATEALSPAPGGHMVPAPKPKRSSYSAVLMVPCG</sequence>
<dbReference type="AlphaFoldDB" id="A0AAD7S865"/>
<evidence type="ECO:0000313" key="2">
    <source>
        <dbReference type="EMBL" id="KAJ8397801.1"/>
    </source>
</evidence>
<dbReference type="EMBL" id="JAINUG010000095">
    <property type="protein sequence ID" value="KAJ8397801.1"/>
    <property type="molecule type" value="Genomic_DNA"/>
</dbReference>
<evidence type="ECO:0000256" key="1">
    <source>
        <dbReference type="SAM" id="MobiDB-lite"/>
    </source>
</evidence>
<feature type="region of interest" description="Disordered" evidence="1">
    <location>
        <begin position="1"/>
        <end position="31"/>
    </location>
</feature>
<proteinExistence type="predicted"/>
<reference evidence="2" key="1">
    <citation type="journal article" date="2023" name="Science">
        <title>Genome structures resolve the early diversification of teleost fishes.</title>
        <authorList>
            <person name="Parey E."/>
            <person name="Louis A."/>
            <person name="Montfort J."/>
            <person name="Bouchez O."/>
            <person name="Roques C."/>
            <person name="Iampietro C."/>
            <person name="Lluch J."/>
            <person name="Castinel A."/>
            <person name="Donnadieu C."/>
            <person name="Desvignes T."/>
            <person name="Floi Bucao C."/>
            <person name="Jouanno E."/>
            <person name="Wen M."/>
            <person name="Mejri S."/>
            <person name="Dirks R."/>
            <person name="Jansen H."/>
            <person name="Henkel C."/>
            <person name="Chen W.J."/>
            <person name="Zahm M."/>
            <person name="Cabau C."/>
            <person name="Klopp C."/>
            <person name="Thompson A.W."/>
            <person name="Robinson-Rechavi M."/>
            <person name="Braasch I."/>
            <person name="Lecointre G."/>
            <person name="Bobe J."/>
            <person name="Postlethwait J.H."/>
            <person name="Berthelot C."/>
            <person name="Roest Crollius H."/>
            <person name="Guiguen Y."/>
        </authorList>
    </citation>
    <scope>NUCLEOTIDE SEQUENCE</scope>
    <source>
        <strain evidence="2">NC1722</strain>
    </source>
</reference>
<organism evidence="2 3">
    <name type="scientific">Aldrovandia affinis</name>
    <dbReference type="NCBI Taxonomy" id="143900"/>
    <lineage>
        <taxon>Eukaryota</taxon>
        <taxon>Metazoa</taxon>
        <taxon>Chordata</taxon>
        <taxon>Craniata</taxon>
        <taxon>Vertebrata</taxon>
        <taxon>Euteleostomi</taxon>
        <taxon>Actinopterygii</taxon>
        <taxon>Neopterygii</taxon>
        <taxon>Teleostei</taxon>
        <taxon>Notacanthiformes</taxon>
        <taxon>Halosauridae</taxon>
        <taxon>Aldrovandia</taxon>
    </lineage>
</organism>
<feature type="region of interest" description="Disordered" evidence="1">
    <location>
        <begin position="59"/>
        <end position="82"/>
    </location>
</feature>
<accession>A0AAD7S865</accession>
<evidence type="ECO:0000313" key="3">
    <source>
        <dbReference type="Proteomes" id="UP001221898"/>
    </source>
</evidence>
<dbReference type="Proteomes" id="UP001221898">
    <property type="component" value="Unassembled WGS sequence"/>
</dbReference>
<keyword evidence="3" id="KW-1185">Reference proteome</keyword>